<organism evidence="1 2">
    <name type="scientific">Agaribacillus aureus</name>
    <dbReference type="NCBI Taxonomy" id="3051825"/>
    <lineage>
        <taxon>Bacteria</taxon>
        <taxon>Pseudomonadati</taxon>
        <taxon>Bacteroidota</taxon>
        <taxon>Cytophagia</taxon>
        <taxon>Cytophagales</taxon>
        <taxon>Splendidivirgaceae</taxon>
        <taxon>Agaribacillus</taxon>
    </lineage>
</organism>
<evidence type="ECO:0000313" key="1">
    <source>
        <dbReference type="EMBL" id="MDN5217073.1"/>
    </source>
</evidence>
<proteinExistence type="predicted"/>
<comment type="caution">
    <text evidence="1">The sequence shown here is derived from an EMBL/GenBank/DDBJ whole genome shotgun (WGS) entry which is preliminary data.</text>
</comment>
<gene>
    <name evidence="1" type="ORF">QQ020_33690</name>
</gene>
<dbReference type="Proteomes" id="UP001172083">
    <property type="component" value="Unassembled WGS sequence"/>
</dbReference>
<evidence type="ECO:0008006" key="3">
    <source>
        <dbReference type="Google" id="ProtNLM"/>
    </source>
</evidence>
<keyword evidence="2" id="KW-1185">Reference proteome</keyword>
<dbReference type="RefSeq" id="WP_346762410.1">
    <property type="nucleotide sequence ID" value="NZ_JAUJEB010000013.1"/>
</dbReference>
<sequence length="372" mass="41694">MTGTYFDRSQLKIKPLSERHNKVMIEKDHVPITHPVRNTSPDFIQRVNEVVMRIKAAKEKGAAIMLTIGAHTIKNGMAPTLIKLMEEGWITHLATNGAGIIHDWEFAFQGLSSEDVRTNVDKGEFGIWEETGRFLNLALVIGAFEGKGYGESVGSMIENEGVQIPTEQEIDEIITNYSNSDLDRVAAALDLLDTMRKFQLNAGWLPISFPFKKYCVQAAAYRLGVPFTGHPMIGHDIIYTHPLNHGAAIGRTSLRDFLKFAHGINNLEGGVYMSVGSAVMSPMIFEKSLSMAQNVHLQNNAHIDNHYMVIVDLAANTWDWSQGEPPDTNPAYYLRYLKTFSRMGGVMKYLSADNRDFLLAIYQKLNKNVSRD</sequence>
<name>A0ABT8LHR5_9BACT</name>
<accession>A0ABT8LHR5</accession>
<dbReference type="Gene3D" id="3.40.50.10690">
    <property type="entry name" value="putative lor/sdh protein like domains"/>
    <property type="match status" value="1"/>
</dbReference>
<dbReference type="EMBL" id="JAUJEB010000013">
    <property type="protein sequence ID" value="MDN5217073.1"/>
    <property type="molecule type" value="Genomic_DNA"/>
</dbReference>
<protein>
    <recommendedName>
        <fullName evidence="3">Deoxyhypusine synthase</fullName>
    </recommendedName>
</protein>
<reference evidence="1" key="1">
    <citation type="submission" date="2023-06" db="EMBL/GenBank/DDBJ databases">
        <title>Genomic of Agaribacillus aureum.</title>
        <authorList>
            <person name="Wang G."/>
        </authorList>
    </citation>
    <scope>NUCLEOTIDE SEQUENCE</scope>
    <source>
        <strain evidence="1">BMA12</strain>
    </source>
</reference>
<evidence type="ECO:0000313" key="2">
    <source>
        <dbReference type="Proteomes" id="UP001172083"/>
    </source>
</evidence>